<keyword evidence="14" id="KW-0812">Transmembrane</keyword>
<feature type="domain" description="Plastocyanin-like" evidence="16">
    <location>
        <begin position="474"/>
        <end position="607"/>
    </location>
</feature>
<dbReference type="EMBL" id="JACEFO010002059">
    <property type="protein sequence ID" value="KAF8686838.1"/>
    <property type="molecule type" value="Genomic_DNA"/>
</dbReference>
<dbReference type="PANTHER" id="PTHR11709:SF509">
    <property type="entry name" value="LACCASE"/>
    <property type="match status" value="1"/>
</dbReference>
<keyword evidence="14" id="KW-0472">Membrane</keyword>
<dbReference type="CDD" id="cd13897">
    <property type="entry name" value="CuRO_3_LCC_plant"/>
    <property type="match status" value="1"/>
</dbReference>
<gene>
    <name evidence="18" type="ORF">HU200_043339</name>
</gene>
<comment type="subcellular location">
    <subcellularLocation>
        <location evidence="3 13">Secreted</location>
        <location evidence="3 13">Extracellular space</location>
        <location evidence="3 13">Apoplast</location>
    </subcellularLocation>
</comment>
<comment type="function">
    <text evidence="2 13">Lignin degradation and detoxification of lignin-derived products.</text>
</comment>
<evidence type="ECO:0000313" key="18">
    <source>
        <dbReference type="EMBL" id="KAF8686838.1"/>
    </source>
</evidence>
<feature type="domain" description="Plastocyanin-like" evidence="17">
    <location>
        <begin position="60"/>
        <end position="173"/>
    </location>
</feature>
<dbReference type="InterPro" id="IPR002355">
    <property type="entry name" value="Cu_oxidase_Cu_BS"/>
</dbReference>
<evidence type="ECO:0000256" key="12">
    <source>
        <dbReference type="ARBA" id="ARBA00023185"/>
    </source>
</evidence>
<keyword evidence="14" id="KW-1133">Transmembrane helix</keyword>
<dbReference type="InterPro" id="IPR045087">
    <property type="entry name" value="Cu-oxidase_fam"/>
</dbReference>
<dbReference type="GO" id="GO:0046274">
    <property type="term" value="P:lignin catabolic process"/>
    <property type="evidence" value="ECO:0007669"/>
    <property type="project" value="UniProtKB-KW"/>
</dbReference>
<dbReference type="Pfam" id="PF07732">
    <property type="entry name" value="Cu-oxidase_3"/>
    <property type="match status" value="1"/>
</dbReference>
<evidence type="ECO:0000259" key="15">
    <source>
        <dbReference type="Pfam" id="PF00394"/>
    </source>
</evidence>
<evidence type="ECO:0000256" key="5">
    <source>
        <dbReference type="ARBA" id="ARBA00012297"/>
    </source>
</evidence>
<dbReference type="InterPro" id="IPR034288">
    <property type="entry name" value="CuRO_1_LCC"/>
</dbReference>
<dbReference type="InterPro" id="IPR001117">
    <property type="entry name" value="Cu-oxidase_2nd"/>
</dbReference>
<evidence type="ECO:0000256" key="9">
    <source>
        <dbReference type="ARBA" id="ARBA00022737"/>
    </source>
</evidence>
<keyword evidence="9 13" id="KW-0677">Repeat</keyword>
<dbReference type="InterPro" id="IPR034289">
    <property type="entry name" value="CuRO_3_LCC"/>
</dbReference>
<comment type="cofactor">
    <cofactor evidence="13">
        <name>Cu cation</name>
        <dbReference type="ChEBI" id="CHEBI:23378"/>
    </cofactor>
    <text evidence="13">Binds 4 Cu cations per monomer.</text>
</comment>
<dbReference type="InterPro" id="IPR017761">
    <property type="entry name" value="Laccase"/>
</dbReference>
<keyword evidence="11 13" id="KW-0186">Copper</keyword>
<keyword evidence="12 13" id="KW-0439">Lignin degradation</keyword>
<evidence type="ECO:0000256" key="10">
    <source>
        <dbReference type="ARBA" id="ARBA00023002"/>
    </source>
</evidence>
<dbReference type="EC" id="1.10.3.2" evidence="5 13"/>
<feature type="transmembrane region" description="Helical" evidence="14">
    <location>
        <begin position="41"/>
        <end position="60"/>
    </location>
</feature>
<dbReference type="Proteomes" id="UP000636709">
    <property type="component" value="Unassembled WGS sequence"/>
</dbReference>
<keyword evidence="7 13" id="KW-0964">Secreted</keyword>
<sequence>MGGVVAESPALVLRFLQLGVFLVFAVAAVSQATQGSRVHHYDFLLSLSLMALALHFGWQIKRVDVTRLCRQRSILTVNGQFPGPTIRARRGDVLVVNVHNHGDKNITIHWHGVDQPRNPWSDGPEYITQCPIQPGNTFVYRVILSKEEGTLWWHAHTGFDRATVHGAVVILPNHGDAVAFPFLQTHPHVEVEEIPPIILGEWWRDDDANELLEESMRTGRDVKPSDATTINGEPGDMFPCSKSGTFRSRVEHSKTYLLRVINAGLTNDMFFAVAGHRLTVVATDARYTKPFATDHLMVASGQTVDALLHANITAGDGVRRRRRRYYMAARTFASNTIVAVFNNSTATAILEYAGDDAPSSTTSPAFPTTTLPAVDDIDAAMAYTARLRSLASVEHPVDVPATVDERLLVTMAVNLIPCGGGAKATCTGPQGDRLAASLNNVSFVNPSGVDILSAYYHHHHHHRRSVYGDDFPNEPASRFNFTDPGLPAEGLGPFTERGTRVKVVEYGAAVEVVFQDTAVLGTESHPMHLHGYSFYVVGRGIGNFDQGKDPAVYNLVDPPYQNTVAVPKGGWAAIRFRATNPGVWFMHCHFDRHVVWGMDTVFIVKDGKDPEAKMMRPPKNMPKC</sequence>
<comment type="catalytic activity">
    <reaction evidence="1 13">
        <text>4 hydroquinone + O2 = 4 benzosemiquinone + 2 H2O</text>
        <dbReference type="Rhea" id="RHEA:11276"/>
        <dbReference type="ChEBI" id="CHEBI:15377"/>
        <dbReference type="ChEBI" id="CHEBI:15379"/>
        <dbReference type="ChEBI" id="CHEBI:17594"/>
        <dbReference type="ChEBI" id="CHEBI:17977"/>
        <dbReference type="EC" id="1.10.3.2"/>
    </reaction>
</comment>
<dbReference type="InterPro" id="IPR034285">
    <property type="entry name" value="CuRO_2_LCC"/>
</dbReference>
<dbReference type="GO" id="GO:0005507">
    <property type="term" value="F:copper ion binding"/>
    <property type="evidence" value="ECO:0007669"/>
    <property type="project" value="InterPro"/>
</dbReference>
<dbReference type="PROSITE" id="PS00079">
    <property type="entry name" value="MULTICOPPER_OXIDASE1"/>
    <property type="match status" value="1"/>
</dbReference>
<dbReference type="AlphaFoldDB" id="A0A835BBC1"/>
<evidence type="ECO:0000256" key="11">
    <source>
        <dbReference type="ARBA" id="ARBA00023008"/>
    </source>
</evidence>
<evidence type="ECO:0000256" key="14">
    <source>
        <dbReference type="SAM" id="Phobius"/>
    </source>
</evidence>
<dbReference type="PROSITE" id="PS00080">
    <property type="entry name" value="MULTICOPPER_OXIDASE2"/>
    <property type="match status" value="1"/>
</dbReference>
<proteinExistence type="inferred from homology"/>
<comment type="similarity">
    <text evidence="4 13">Belongs to the multicopper oxidase family.</text>
</comment>
<dbReference type="GO" id="GO:0048046">
    <property type="term" value="C:apoplast"/>
    <property type="evidence" value="ECO:0007669"/>
    <property type="project" value="UniProtKB-SubCell"/>
</dbReference>
<evidence type="ECO:0000256" key="13">
    <source>
        <dbReference type="RuleBase" id="RU361119"/>
    </source>
</evidence>
<dbReference type="CDD" id="cd13875">
    <property type="entry name" value="CuRO_2_LCC_plant"/>
    <property type="match status" value="1"/>
</dbReference>
<protein>
    <recommendedName>
        <fullName evidence="5 13">Laccase</fullName>
        <ecNumber evidence="5 13">1.10.3.2</ecNumber>
    </recommendedName>
    <alternativeName>
        <fullName evidence="13">Benzenediol:oxygen oxidoreductase</fullName>
    </alternativeName>
    <alternativeName>
        <fullName evidence="13">Diphenol oxidase</fullName>
    </alternativeName>
    <alternativeName>
        <fullName evidence="13">Urishiol oxidase</fullName>
    </alternativeName>
</protein>
<dbReference type="PANTHER" id="PTHR11709">
    <property type="entry name" value="MULTI-COPPER OXIDASE"/>
    <property type="match status" value="1"/>
</dbReference>
<keyword evidence="19" id="KW-1185">Reference proteome</keyword>
<dbReference type="Pfam" id="PF07731">
    <property type="entry name" value="Cu-oxidase_2"/>
    <property type="match status" value="1"/>
</dbReference>
<dbReference type="Pfam" id="PF00394">
    <property type="entry name" value="Cu-oxidase"/>
    <property type="match status" value="1"/>
</dbReference>
<reference evidence="18" key="1">
    <citation type="submission" date="2020-07" db="EMBL/GenBank/DDBJ databases">
        <title>Genome sequence and genetic diversity analysis of an under-domesticated orphan crop, white fonio (Digitaria exilis).</title>
        <authorList>
            <person name="Bennetzen J.L."/>
            <person name="Chen S."/>
            <person name="Ma X."/>
            <person name="Wang X."/>
            <person name="Yssel A.E.J."/>
            <person name="Chaluvadi S.R."/>
            <person name="Johnson M."/>
            <person name="Gangashetty P."/>
            <person name="Hamidou F."/>
            <person name="Sanogo M.D."/>
            <person name="Zwaenepoel A."/>
            <person name="Wallace J."/>
            <person name="Van De Peer Y."/>
            <person name="Van Deynze A."/>
        </authorList>
    </citation>
    <scope>NUCLEOTIDE SEQUENCE</scope>
    <source>
        <tissue evidence="18">Leaves</tissue>
    </source>
</reference>
<dbReference type="InterPro" id="IPR011707">
    <property type="entry name" value="Cu-oxidase-like_N"/>
</dbReference>
<evidence type="ECO:0000256" key="6">
    <source>
        <dbReference type="ARBA" id="ARBA00022523"/>
    </source>
</evidence>
<dbReference type="OrthoDB" id="2121828at2759"/>
<name>A0A835BBC1_9POAL</name>
<dbReference type="CDD" id="cd13849">
    <property type="entry name" value="CuRO_1_LCC_plant"/>
    <property type="match status" value="1"/>
</dbReference>
<evidence type="ECO:0000313" key="19">
    <source>
        <dbReference type="Proteomes" id="UP000636709"/>
    </source>
</evidence>
<dbReference type="SUPFAM" id="SSF49503">
    <property type="entry name" value="Cupredoxins"/>
    <property type="match status" value="3"/>
</dbReference>
<feature type="transmembrane region" description="Helical" evidence="14">
    <location>
        <begin position="12"/>
        <end position="29"/>
    </location>
</feature>
<evidence type="ECO:0000256" key="3">
    <source>
        <dbReference type="ARBA" id="ARBA00004271"/>
    </source>
</evidence>
<organism evidence="18 19">
    <name type="scientific">Digitaria exilis</name>
    <dbReference type="NCBI Taxonomy" id="1010633"/>
    <lineage>
        <taxon>Eukaryota</taxon>
        <taxon>Viridiplantae</taxon>
        <taxon>Streptophyta</taxon>
        <taxon>Embryophyta</taxon>
        <taxon>Tracheophyta</taxon>
        <taxon>Spermatophyta</taxon>
        <taxon>Magnoliopsida</taxon>
        <taxon>Liliopsida</taxon>
        <taxon>Poales</taxon>
        <taxon>Poaceae</taxon>
        <taxon>PACMAD clade</taxon>
        <taxon>Panicoideae</taxon>
        <taxon>Panicodae</taxon>
        <taxon>Paniceae</taxon>
        <taxon>Anthephorinae</taxon>
        <taxon>Digitaria</taxon>
    </lineage>
</organism>
<evidence type="ECO:0000256" key="8">
    <source>
        <dbReference type="ARBA" id="ARBA00022723"/>
    </source>
</evidence>
<feature type="domain" description="Plastocyanin-like" evidence="15">
    <location>
        <begin position="196"/>
        <end position="354"/>
    </location>
</feature>
<dbReference type="GO" id="GO:0052716">
    <property type="term" value="F:hydroquinone:oxygen oxidoreductase activity"/>
    <property type="evidence" value="ECO:0007669"/>
    <property type="project" value="UniProtKB-EC"/>
</dbReference>
<accession>A0A835BBC1</accession>
<dbReference type="InterPro" id="IPR033138">
    <property type="entry name" value="Cu_oxidase_CS"/>
</dbReference>
<keyword evidence="6 13" id="KW-0052">Apoplast</keyword>
<evidence type="ECO:0000259" key="16">
    <source>
        <dbReference type="Pfam" id="PF07731"/>
    </source>
</evidence>
<dbReference type="Gene3D" id="2.60.40.420">
    <property type="entry name" value="Cupredoxins - blue copper proteins"/>
    <property type="match status" value="3"/>
</dbReference>
<dbReference type="NCBIfam" id="TIGR03389">
    <property type="entry name" value="laccase"/>
    <property type="match status" value="1"/>
</dbReference>
<dbReference type="InterPro" id="IPR008972">
    <property type="entry name" value="Cupredoxin"/>
</dbReference>
<evidence type="ECO:0000256" key="4">
    <source>
        <dbReference type="ARBA" id="ARBA00010609"/>
    </source>
</evidence>
<keyword evidence="10 13" id="KW-0560">Oxidoreductase</keyword>
<comment type="caution">
    <text evidence="18">The sequence shown here is derived from an EMBL/GenBank/DDBJ whole genome shotgun (WGS) entry which is preliminary data.</text>
</comment>
<keyword evidence="8 13" id="KW-0479">Metal-binding</keyword>
<evidence type="ECO:0000256" key="7">
    <source>
        <dbReference type="ARBA" id="ARBA00022525"/>
    </source>
</evidence>
<evidence type="ECO:0000259" key="17">
    <source>
        <dbReference type="Pfam" id="PF07732"/>
    </source>
</evidence>
<evidence type="ECO:0000256" key="2">
    <source>
        <dbReference type="ARBA" id="ARBA00002075"/>
    </source>
</evidence>
<evidence type="ECO:0000256" key="1">
    <source>
        <dbReference type="ARBA" id="ARBA00000349"/>
    </source>
</evidence>
<dbReference type="InterPro" id="IPR011706">
    <property type="entry name" value="Cu-oxidase_C"/>
</dbReference>